<dbReference type="PROSITE" id="PS51257">
    <property type="entry name" value="PROKAR_LIPOPROTEIN"/>
    <property type="match status" value="1"/>
</dbReference>
<feature type="region of interest" description="Disordered" evidence="1">
    <location>
        <begin position="24"/>
        <end position="84"/>
    </location>
</feature>
<feature type="chain" id="PRO_5046475360" description="Lipoprotein" evidence="2">
    <location>
        <begin position="28"/>
        <end position="232"/>
    </location>
</feature>
<dbReference type="EMBL" id="JBEZUR010000001">
    <property type="protein sequence ID" value="MEU3552879.1"/>
    <property type="molecule type" value="Genomic_DNA"/>
</dbReference>
<protein>
    <recommendedName>
        <fullName evidence="5">Lipoprotein</fullName>
    </recommendedName>
</protein>
<sequence>MRRIPRLFLGVTAAALLIAGCGSEDEAAPGDPADKPGAASSPAPARSTADADPLPVRITGPQQGVAASGSDMEDPPGRPGRGADFTSQVEYALQGDLLSDARVEGRTTAVCPDGVTRKANASSACIVTYEGVEIPYTVTIGESYEEGDVLTPYRAEPKKRLLLAKRVHDAFWEQFGGSAGMTLSCADMPVAEAVDEGAPTGHLCRTVRDGGRVADYEVTVDSYGPRFGRVQD</sequence>
<evidence type="ECO:0008006" key="5">
    <source>
        <dbReference type="Google" id="ProtNLM"/>
    </source>
</evidence>
<keyword evidence="2" id="KW-0732">Signal</keyword>
<evidence type="ECO:0000313" key="3">
    <source>
        <dbReference type="EMBL" id="MEU3552879.1"/>
    </source>
</evidence>
<keyword evidence="4" id="KW-1185">Reference proteome</keyword>
<reference evidence="3 4" key="1">
    <citation type="submission" date="2024-06" db="EMBL/GenBank/DDBJ databases">
        <title>The Natural Products Discovery Center: Release of the First 8490 Sequenced Strains for Exploring Actinobacteria Biosynthetic Diversity.</title>
        <authorList>
            <person name="Kalkreuter E."/>
            <person name="Kautsar S.A."/>
            <person name="Yang D."/>
            <person name="Bader C.D."/>
            <person name="Teijaro C.N."/>
            <person name="Fluegel L."/>
            <person name="Davis C.M."/>
            <person name="Simpson J.R."/>
            <person name="Lauterbach L."/>
            <person name="Steele A.D."/>
            <person name="Gui C."/>
            <person name="Meng S."/>
            <person name="Li G."/>
            <person name="Viehrig K."/>
            <person name="Ye F."/>
            <person name="Su P."/>
            <person name="Kiefer A.F."/>
            <person name="Nichols A."/>
            <person name="Cepeda A.J."/>
            <person name="Yan W."/>
            <person name="Fan B."/>
            <person name="Jiang Y."/>
            <person name="Adhikari A."/>
            <person name="Zheng C.-J."/>
            <person name="Schuster L."/>
            <person name="Cowan T.M."/>
            <person name="Smanski M.J."/>
            <person name="Chevrette M.G."/>
            <person name="De Carvalho L.P.S."/>
            <person name="Shen B."/>
        </authorList>
    </citation>
    <scope>NUCLEOTIDE SEQUENCE [LARGE SCALE GENOMIC DNA]</scope>
    <source>
        <strain evidence="3 4">NPDC038104</strain>
    </source>
</reference>
<dbReference type="RefSeq" id="WP_108953640.1">
    <property type="nucleotide sequence ID" value="NZ_BEVZ01000003.1"/>
</dbReference>
<feature type="signal peptide" evidence="2">
    <location>
        <begin position="1"/>
        <end position="27"/>
    </location>
</feature>
<evidence type="ECO:0000256" key="1">
    <source>
        <dbReference type="SAM" id="MobiDB-lite"/>
    </source>
</evidence>
<accession>A0ABV2YBF7</accession>
<proteinExistence type="predicted"/>
<comment type="caution">
    <text evidence="3">The sequence shown here is derived from an EMBL/GenBank/DDBJ whole genome shotgun (WGS) entry which is preliminary data.</text>
</comment>
<evidence type="ECO:0000313" key="4">
    <source>
        <dbReference type="Proteomes" id="UP001550850"/>
    </source>
</evidence>
<dbReference type="Proteomes" id="UP001550850">
    <property type="component" value="Unassembled WGS sequence"/>
</dbReference>
<name>A0ABV2YBF7_9ACTN</name>
<organism evidence="3 4">
    <name type="scientific">Streptomyces fragilis</name>
    <dbReference type="NCBI Taxonomy" id="67301"/>
    <lineage>
        <taxon>Bacteria</taxon>
        <taxon>Bacillati</taxon>
        <taxon>Actinomycetota</taxon>
        <taxon>Actinomycetes</taxon>
        <taxon>Kitasatosporales</taxon>
        <taxon>Streptomycetaceae</taxon>
        <taxon>Streptomyces</taxon>
    </lineage>
</organism>
<gene>
    <name evidence="3" type="ORF">AB0E65_01365</name>
</gene>
<evidence type="ECO:0000256" key="2">
    <source>
        <dbReference type="SAM" id="SignalP"/>
    </source>
</evidence>
<feature type="compositionally biased region" description="Low complexity" evidence="1">
    <location>
        <begin position="29"/>
        <end position="53"/>
    </location>
</feature>